<reference evidence="17" key="1">
    <citation type="submission" date="2022-06" db="EMBL/GenBank/DDBJ databases">
        <title>Ornithinimicrobium JY.X270.</title>
        <authorList>
            <person name="Huang Y."/>
        </authorList>
    </citation>
    <scope>NUCLEOTIDE SEQUENCE</scope>
    <source>
        <strain evidence="17">JY.X270</strain>
    </source>
</reference>
<dbReference type="InterPro" id="IPR000214">
    <property type="entry name" value="Znf_DNA_glyclase/AP_lyase"/>
</dbReference>
<dbReference type="CDD" id="cd08970">
    <property type="entry name" value="AcNei1_N"/>
    <property type="match status" value="1"/>
</dbReference>
<comment type="catalytic activity">
    <reaction evidence="14">
        <text>2'-deoxyribonucleotide-(2'-deoxyribose 5'-phosphate)-2'-deoxyribonucleotide-DNA = a 3'-end 2'-deoxyribonucleotide-(2,3-dehydro-2,3-deoxyribose 5'-phosphate)-DNA + a 5'-end 5'-phospho-2'-deoxyribonucleoside-DNA + H(+)</text>
        <dbReference type="Rhea" id="RHEA:66592"/>
        <dbReference type="Rhea" id="RHEA-COMP:13180"/>
        <dbReference type="Rhea" id="RHEA-COMP:16897"/>
        <dbReference type="Rhea" id="RHEA-COMP:17067"/>
        <dbReference type="ChEBI" id="CHEBI:15378"/>
        <dbReference type="ChEBI" id="CHEBI:136412"/>
        <dbReference type="ChEBI" id="CHEBI:157695"/>
        <dbReference type="ChEBI" id="CHEBI:167181"/>
        <dbReference type="EC" id="4.2.99.18"/>
    </reaction>
</comment>
<dbReference type="SUPFAM" id="SSF46946">
    <property type="entry name" value="S13-like H2TH domain"/>
    <property type="match status" value="1"/>
</dbReference>
<evidence type="ECO:0000256" key="10">
    <source>
        <dbReference type="ARBA" id="ARBA00023204"/>
    </source>
</evidence>
<evidence type="ECO:0000313" key="18">
    <source>
        <dbReference type="Proteomes" id="UP001056535"/>
    </source>
</evidence>
<dbReference type="SMART" id="SM01232">
    <property type="entry name" value="H2TH"/>
    <property type="match status" value="1"/>
</dbReference>
<evidence type="ECO:0000256" key="6">
    <source>
        <dbReference type="ARBA" id="ARBA00022771"/>
    </source>
</evidence>
<dbReference type="EMBL" id="CP099490">
    <property type="protein sequence ID" value="USQ75413.1"/>
    <property type="molecule type" value="Genomic_DNA"/>
</dbReference>
<dbReference type="InterPro" id="IPR010663">
    <property type="entry name" value="Znf_FPG/IleRS"/>
</dbReference>
<evidence type="ECO:0000256" key="11">
    <source>
        <dbReference type="ARBA" id="ARBA00023239"/>
    </source>
</evidence>
<dbReference type="PROSITE" id="PS51066">
    <property type="entry name" value="ZF_FPG_2"/>
    <property type="match status" value="1"/>
</dbReference>
<comment type="similarity">
    <text evidence="2">Belongs to the FPG family.</text>
</comment>
<name>A0ABY4YFA8_9MICO</name>
<evidence type="ECO:0000313" key="17">
    <source>
        <dbReference type="EMBL" id="USQ75413.1"/>
    </source>
</evidence>
<evidence type="ECO:0000256" key="7">
    <source>
        <dbReference type="ARBA" id="ARBA00022801"/>
    </source>
</evidence>
<keyword evidence="8" id="KW-0862">Zinc</keyword>
<evidence type="ECO:0000256" key="1">
    <source>
        <dbReference type="ARBA" id="ARBA00001947"/>
    </source>
</evidence>
<dbReference type="InterPro" id="IPR012319">
    <property type="entry name" value="FPG_cat"/>
</dbReference>
<dbReference type="EC" id="4.2.99.18" evidence="3"/>
<dbReference type="PANTHER" id="PTHR42697:SF3">
    <property type="entry name" value="ENDONUCLEASE 8 1"/>
    <property type="match status" value="1"/>
</dbReference>
<keyword evidence="6 15" id="KW-0863">Zinc-finger</keyword>
<dbReference type="PROSITE" id="PS01242">
    <property type="entry name" value="ZF_FPG_1"/>
    <property type="match status" value="1"/>
</dbReference>
<keyword evidence="12" id="KW-0511">Multifunctional enzyme</keyword>
<dbReference type="InterPro" id="IPR015886">
    <property type="entry name" value="H2TH_FPG"/>
</dbReference>
<evidence type="ECO:0000256" key="8">
    <source>
        <dbReference type="ARBA" id="ARBA00022833"/>
    </source>
</evidence>
<dbReference type="SUPFAM" id="SSF81624">
    <property type="entry name" value="N-terminal domain of MutM-like DNA repair proteins"/>
    <property type="match status" value="1"/>
</dbReference>
<dbReference type="Gene3D" id="1.10.8.50">
    <property type="match status" value="1"/>
</dbReference>
<keyword evidence="11" id="KW-0456">Lyase</keyword>
<accession>A0ABY4YFA8</accession>
<evidence type="ECO:0000259" key="16">
    <source>
        <dbReference type="PROSITE" id="PS51066"/>
    </source>
</evidence>
<evidence type="ECO:0000256" key="13">
    <source>
        <dbReference type="ARBA" id="ARBA00023295"/>
    </source>
</evidence>
<comment type="cofactor">
    <cofactor evidence="1">
        <name>Zn(2+)</name>
        <dbReference type="ChEBI" id="CHEBI:29105"/>
    </cofactor>
</comment>
<evidence type="ECO:0000256" key="4">
    <source>
        <dbReference type="ARBA" id="ARBA00022723"/>
    </source>
</evidence>
<evidence type="ECO:0000256" key="2">
    <source>
        <dbReference type="ARBA" id="ARBA00009409"/>
    </source>
</evidence>
<gene>
    <name evidence="17" type="ORF">NF557_12380</name>
</gene>
<dbReference type="InterPro" id="IPR015887">
    <property type="entry name" value="DNA_glyclase_Znf_dom_DNA_BS"/>
</dbReference>
<evidence type="ECO:0000256" key="12">
    <source>
        <dbReference type="ARBA" id="ARBA00023268"/>
    </source>
</evidence>
<dbReference type="Pfam" id="PF01149">
    <property type="entry name" value="Fapy_DNA_glyco"/>
    <property type="match status" value="1"/>
</dbReference>
<dbReference type="Pfam" id="PF06831">
    <property type="entry name" value="H2TH"/>
    <property type="match status" value="1"/>
</dbReference>
<evidence type="ECO:0000256" key="14">
    <source>
        <dbReference type="ARBA" id="ARBA00044632"/>
    </source>
</evidence>
<dbReference type="SMART" id="SM00898">
    <property type="entry name" value="Fapy_DNA_glyco"/>
    <property type="match status" value="1"/>
</dbReference>
<keyword evidence="4" id="KW-0479">Metal-binding</keyword>
<dbReference type="InterPro" id="IPR035937">
    <property type="entry name" value="FPG_N"/>
</dbReference>
<dbReference type="Gene3D" id="3.20.190.10">
    <property type="entry name" value="MutM-like, N-terminal"/>
    <property type="match status" value="1"/>
</dbReference>
<keyword evidence="5" id="KW-0227">DNA damage</keyword>
<keyword evidence="7" id="KW-0378">Hydrolase</keyword>
<feature type="domain" description="FPG-type" evidence="16">
    <location>
        <begin position="239"/>
        <end position="273"/>
    </location>
</feature>
<dbReference type="InterPro" id="IPR010979">
    <property type="entry name" value="Ribosomal_uS13-like_H2TH"/>
</dbReference>
<keyword evidence="10" id="KW-0234">DNA repair</keyword>
<keyword evidence="13" id="KW-0326">Glycosidase</keyword>
<keyword evidence="18" id="KW-1185">Reference proteome</keyword>
<evidence type="ECO:0000256" key="5">
    <source>
        <dbReference type="ARBA" id="ARBA00022763"/>
    </source>
</evidence>
<dbReference type="Proteomes" id="UP001056535">
    <property type="component" value="Chromosome"/>
</dbReference>
<dbReference type="RefSeq" id="WP_252619785.1">
    <property type="nucleotide sequence ID" value="NZ_CP099490.1"/>
</dbReference>
<keyword evidence="9" id="KW-0238">DNA-binding</keyword>
<organism evidence="17 18">
    <name type="scientific">Ornithinimicrobium cryptoxanthini</name>
    <dbReference type="NCBI Taxonomy" id="2934161"/>
    <lineage>
        <taxon>Bacteria</taxon>
        <taxon>Bacillati</taxon>
        <taxon>Actinomycetota</taxon>
        <taxon>Actinomycetes</taxon>
        <taxon>Micrococcales</taxon>
        <taxon>Ornithinimicrobiaceae</taxon>
        <taxon>Ornithinimicrobium</taxon>
    </lineage>
</organism>
<evidence type="ECO:0000256" key="15">
    <source>
        <dbReference type="PROSITE-ProRule" id="PRU00391"/>
    </source>
</evidence>
<sequence length="275" mass="30291">MPEGHTLHRLAGSIDAAFGESTPQVSSPQGRFADGATLLDGTELMGSWAHGKLLFVDFADERTLYVHLGLIGKWFVLPLPVPGEEPEVAGAVRLRLLSEEHVADLRGPMACQVVDPAEVSRLVGRQGPDPLQPDQDPDVAYARITGSGRSVAELLMDQTVVAGVGNIYRCEVLWRHRVHPLRPGRTLKRATWQTIWDDLVALMPWGVRTGSIITLDDVLEDVRAHLEAGDPVEVPREFAVYQRAGEPCLRCGSRVRHSVVAGRNLFWCGNCQRRT</sequence>
<dbReference type="Pfam" id="PF06827">
    <property type="entry name" value="zf-FPG_IleRS"/>
    <property type="match status" value="1"/>
</dbReference>
<evidence type="ECO:0000256" key="3">
    <source>
        <dbReference type="ARBA" id="ARBA00012720"/>
    </source>
</evidence>
<dbReference type="SUPFAM" id="SSF57716">
    <property type="entry name" value="Glucocorticoid receptor-like (DNA-binding domain)"/>
    <property type="match status" value="1"/>
</dbReference>
<evidence type="ECO:0000256" key="9">
    <source>
        <dbReference type="ARBA" id="ARBA00023125"/>
    </source>
</evidence>
<protein>
    <recommendedName>
        <fullName evidence="3">DNA-(apurinic or apyrimidinic site) lyase</fullName>
        <ecNumber evidence="3">4.2.99.18</ecNumber>
    </recommendedName>
</protein>
<proteinExistence type="inferred from homology"/>
<dbReference type="PANTHER" id="PTHR42697">
    <property type="entry name" value="ENDONUCLEASE 8"/>
    <property type="match status" value="1"/>
</dbReference>